<reference evidence="25" key="1">
    <citation type="submission" date="2017-02" db="UniProtKB">
        <authorList>
            <consortium name="WormBaseParasite"/>
        </authorList>
    </citation>
    <scope>IDENTIFICATION</scope>
</reference>
<evidence type="ECO:0000256" key="3">
    <source>
        <dbReference type="ARBA" id="ARBA00007414"/>
    </source>
</evidence>
<dbReference type="EMBL" id="UZAD01013140">
    <property type="protein sequence ID" value="VDN89963.1"/>
    <property type="molecule type" value="Genomic_DNA"/>
</dbReference>
<evidence type="ECO:0000313" key="24">
    <source>
        <dbReference type="Proteomes" id="UP000278627"/>
    </source>
</evidence>
<keyword evidence="10" id="KW-0862">Zinc</keyword>
<dbReference type="SUPFAM" id="SSF57667">
    <property type="entry name" value="beta-beta-alpha zinc fingers"/>
    <property type="match status" value="2"/>
</dbReference>
<evidence type="ECO:0000259" key="20">
    <source>
        <dbReference type="Pfam" id="PF08790"/>
    </source>
</evidence>
<keyword evidence="12 19" id="KW-1133">Transmembrane helix</keyword>
<comment type="subcellular location">
    <subcellularLocation>
        <location evidence="2">Golgi apparatus membrane</location>
        <topology evidence="2">Multi-pass membrane protein</topology>
    </subcellularLocation>
    <subcellularLocation>
        <location evidence="1">Nucleus</location>
    </subcellularLocation>
</comment>
<dbReference type="Proteomes" id="UP000278627">
    <property type="component" value="Unassembled WGS sequence"/>
</dbReference>
<evidence type="ECO:0000256" key="18">
    <source>
        <dbReference type="SAM" id="MobiDB-lite"/>
    </source>
</evidence>
<evidence type="ECO:0000256" key="6">
    <source>
        <dbReference type="ARBA" id="ARBA00022692"/>
    </source>
</evidence>
<dbReference type="SUPFAM" id="SSF54686">
    <property type="entry name" value="Ribosomal protein L16p/L10e"/>
    <property type="match status" value="1"/>
</dbReference>
<evidence type="ECO:0000256" key="1">
    <source>
        <dbReference type="ARBA" id="ARBA00004123"/>
    </source>
</evidence>
<keyword evidence="6 19" id="KW-0812">Transmembrane</keyword>
<evidence type="ECO:0000256" key="17">
    <source>
        <dbReference type="PROSITE-ProRule" id="PRU01145"/>
    </source>
</evidence>
<dbReference type="Pfam" id="PF08790">
    <property type="entry name" value="zf-LYAR"/>
    <property type="match status" value="1"/>
</dbReference>
<comment type="similarity">
    <text evidence="3">Belongs to the PGAP2 family.</text>
</comment>
<feature type="domain" description="CWH43-like N-terminal" evidence="21">
    <location>
        <begin position="249"/>
        <end position="474"/>
    </location>
</feature>
<feature type="region of interest" description="Disordered" evidence="18">
    <location>
        <begin position="647"/>
        <end position="692"/>
    </location>
</feature>
<feature type="domain" description="Cell growth-regulating nucleolar protein-like winged helix" evidence="22">
    <location>
        <begin position="719"/>
        <end position="776"/>
    </location>
</feature>
<dbReference type="InterPro" id="IPR014898">
    <property type="entry name" value="Znf_C2H2_LYAR"/>
</dbReference>
<dbReference type="WBParaSite" id="BPAG_0000881501-mRNA-1">
    <property type="protein sequence ID" value="BPAG_0000881501-mRNA-1"/>
    <property type="gene ID" value="BPAG_0000881501"/>
</dbReference>
<evidence type="ECO:0000256" key="10">
    <source>
        <dbReference type="ARBA" id="ARBA00022833"/>
    </source>
</evidence>
<feature type="transmembrane region" description="Helical" evidence="19">
    <location>
        <begin position="418"/>
        <end position="435"/>
    </location>
</feature>
<dbReference type="GO" id="GO:0008270">
    <property type="term" value="F:zinc ion binding"/>
    <property type="evidence" value="ECO:0007669"/>
    <property type="project" value="UniProtKB-KW"/>
</dbReference>
<keyword evidence="14 19" id="KW-0472">Membrane</keyword>
<feature type="domain" description="Zinc finger C2H2 LYAR-type" evidence="20">
    <location>
        <begin position="532"/>
        <end position="559"/>
    </location>
</feature>
<evidence type="ECO:0000256" key="16">
    <source>
        <dbReference type="ARBA" id="ARBA00023274"/>
    </source>
</evidence>
<keyword evidence="11" id="KW-0689">Ribosomal protein</keyword>
<dbReference type="GO" id="GO:0005840">
    <property type="term" value="C:ribosome"/>
    <property type="evidence" value="ECO:0007669"/>
    <property type="project" value="UniProtKB-KW"/>
</dbReference>
<keyword evidence="8" id="KW-0677">Repeat</keyword>
<evidence type="ECO:0000256" key="7">
    <source>
        <dbReference type="ARBA" id="ARBA00022723"/>
    </source>
</evidence>
<evidence type="ECO:0000256" key="15">
    <source>
        <dbReference type="ARBA" id="ARBA00023242"/>
    </source>
</evidence>
<keyword evidence="9 17" id="KW-0863">Zinc-finger</keyword>
<keyword evidence="24" id="KW-1185">Reference proteome</keyword>
<keyword evidence="7" id="KW-0479">Metal-binding</keyword>
<dbReference type="AlphaFoldDB" id="A0A0N4TKF3"/>
<keyword evidence="16" id="KW-0687">Ribonucleoprotein</keyword>
<dbReference type="InterPro" id="IPR047873">
    <property type="entry name" value="Ribosomal_uL16"/>
</dbReference>
<dbReference type="GO" id="GO:0006412">
    <property type="term" value="P:translation"/>
    <property type="evidence" value="ECO:0007669"/>
    <property type="project" value="InterPro"/>
</dbReference>
<evidence type="ECO:0000256" key="11">
    <source>
        <dbReference type="ARBA" id="ARBA00022980"/>
    </source>
</evidence>
<dbReference type="Gene3D" id="3.90.1170.10">
    <property type="entry name" value="Ribosomal protein L10e/L16"/>
    <property type="match status" value="1"/>
</dbReference>
<keyword evidence="5" id="KW-0337">GPI-anchor biosynthesis</keyword>
<proteinExistence type="inferred from homology"/>
<evidence type="ECO:0000256" key="19">
    <source>
        <dbReference type="SAM" id="Phobius"/>
    </source>
</evidence>
<dbReference type="Pfam" id="PF10277">
    <property type="entry name" value="Frag1"/>
    <property type="match status" value="1"/>
</dbReference>
<feature type="compositionally biased region" description="Basic and acidic residues" evidence="18">
    <location>
        <begin position="680"/>
        <end position="692"/>
    </location>
</feature>
<dbReference type="PANTHER" id="PTHR12892">
    <property type="entry name" value="FGF RECEPTOR ACTIVATING PROTEIN 1"/>
    <property type="match status" value="1"/>
</dbReference>
<dbReference type="GO" id="GO:0003735">
    <property type="term" value="F:structural constituent of ribosome"/>
    <property type="evidence" value="ECO:0007669"/>
    <property type="project" value="InterPro"/>
</dbReference>
<evidence type="ECO:0000256" key="5">
    <source>
        <dbReference type="ARBA" id="ARBA00022502"/>
    </source>
</evidence>
<dbReference type="InterPro" id="IPR019402">
    <property type="entry name" value="CWH43_N"/>
</dbReference>
<evidence type="ECO:0000256" key="12">
    <source>
        <dbReference type="ARBA" id="ARBA00022989"/>
    </source>
</evidence>
<dbReference type="Gene3D" id="3.30.1490.490">
    <property type="match status" value="1"/>
</dbReference>
<dbReference type="PANTHER" id="PTHR12892:SF11">
    <property type="entry name" value="POST-GPI ATTACHMENT TO PROTEINS FACTOR 2"/>
    <property type="match status" value="1"/>
</dbReference>
<feature type="transmembrane region" description="Helical" evidence="19">
    <location>
        <begin position="447"/>
        <end position="470"/>
    </location>
</feature>
<dbReference type="Pfam" id="PF25879">
    <property type="entry name" value="WHD_LYAR"/>
    <property type="match status" value="1"/>
</dbReference>
<dbReference type="InterPro" id="IPR058719">
    <property type="entry name" value="WHD_LYAR"/>
</dbReference>
<evidence type="ECO:0000313" key="25">
    <source>
        <dbReference type="WBParaSite" id="BPAG_0000881501-mRNA-1"/>
    </source>
</evidence>
<dbReference type="InterPro" id="IPR036236">
    <property type="entry name" value="Znf_C2H2_sf"/>
</dbReference>
<gene>
    <name evidence="23" type="ORF">BPAG_LOCUS8777</name>
</gene>
<evidence type="ECO:0000256" key="9">
    <source>
        <dbReference type="ARBA" id="ARBA00022771"/>
    </source>
</evidence>
<dbReference type="InterPro" id="IPR036920">
    <property type="entry name" value="Ribosomal_uL16_sf"/>
</dbReference>
<evidence type="ECO:0000256" key="2">
    <source>
        <dbReference type="ARBA" id="ARBA00004653"/>
    </source>
</evidence>
<sequence length="1063" mass="122747">MLLQRAEKSVWQNSVRFLRNNKKWLPKPEPETFENVVFPPNGEYKLPAMPEEPTYDPALGECKYKSSKQLVSIRGVEEVHTELIHKQYGLVAVAGGFISAYDFNFIRDRLNRNLLKNQFAIWRVPAPWLPRTKRAIGAKAGSGKGNIHHYVTPVRAKRIILEVGGYIMELEARAYLMYLCERFRFPVEFISEKILEEKKLQEKKIEEMNVNKFNWDLALKYNMQDCRKWLSNGYQMALVAEEELLSFSFRWFVFITAGLPFTALFLCISLSLALHLDESTRTHCGVVNYLPSISAAVASFSPERYIWRFFIALHSAPRIVAALAYKNLLLTSPLRPLTDRTWFELSCQIACFLNIAEALFLLLLTTASSVENYVVHKVSFLGFALCSTIYMLVATTLFQYSGRRRTSSLGEKSFQYKVLMCSISMLSLLLAVYFFERHNTYCEPGIYTLFAIAEYVVVLTNILFHCTLLFDFHGKYFILTSSGPNFHYQPLLPEFNANKRSVMVFFSCDKCSEALKKNQVDKHGFKCRDTTYSCLDCGQAFSIGTYKNHIKCVTENKKYGGKNYVEKENKGEAKQNRWIEQVERAIEKVTDKGLKDLLQQIHGFNNIPRKEAKFINFLQNSIRVRNRDLCIKAWNCISEQAGKIQQAATEKGGLRRNGEGGDDLNDDKGLNCKQGASKSNGEKVEEVETEKRELKKNSVYEHDNNNNVKQGTLITDDVKKFKWKRAIKRALKEADNGQMKIKRLKTKVIQSYLASGQSNGSDENPETIFNAKLCSLESTKPWYCSDYNEPATLFATCMRYFALNEEEFSTLPELLFQKIESLKYEMSIIGKMHQEDITFDLSWIAVGNDGNLDWRKTYAKCYREMLPDHFFIFAAMNGIATKALWERLFYSEQHKILNSFYELIRNTARLMSHPTEFYELRNKSILSAAQYGWPAAVCAWIGLRNNTLNNINYQEELVGNFFEGPIYDLSFCLRQTILIAIINGQFHLLHYLPAVNFTDSYDLFPFAYGEMFLRFFRELINYPASETLFNDKLSDCLKPIARVLYASMSFLDFYRLGQMILIN</sequence>
<dbReference type="InterPro" id="IPR039545">
    <property type="entry name" value="PGAP2"/>
</dbReference>
<evidence type="ECO:0000256" key="13">
    <source>
        <dbReference type="ARBA" id="ARBA00023034"/>
    </source>
</evidence>
<evidence type="ECO:0000259" key="21">
    <source>
        <dbReference type="Pfam" id="PF10277"/>
    </source>
</evidence>
<dbReference type="GO" id="GO:0000139">
    <property type="term" value="C:Golgi membrane"/>
    <property type="evidence" value="ECO:0007669"/>
    <property type="project" value="UniProtKB-SubCell"/>
</dbReference>
<dbReference type="GO" id="GO:0005789">
    <property type="term" value="C:endoplasmic reticulum membrane"/>
    <property type="evidence" value="ECO:0007669"/>
    <property type="project" value="TreeGrafter"/>
</dbReference>
<feature type="transmembrane region" description="Helical" evidence="19">
    <location>
        <begin position="345"/>
        <end position="366"/>
    </location>
</feature>
<evidence type="ECO:0000256" key="8">
    <source>
        <dbReference type="ARBA" id="ARBA00022737"/>
    </source>
</evidence>
<reference evidence="23 24" key="2">
    <citation type="submission" date="2018-11" db="EMBL/GenBank/DDBJ databases">
        <authorList>
            <consortium name="Pathogen Informatics"/>
        </authorList>
    </citation>
    <scope>NUCLEOTIDE SEQUENCE [LARGE SCALE GENOMIC DNA]</scope>
</reference>
<accession>A0A0N4TKF3</accession>
<dbReference type="Pfam" id="PF00252">
    <property type="entry name" value="Ribosomal_L16"/>
    <property type="match status" value="1"/>
</dbReference>
<dbReference type="STRING" id="6280.A0A0N4TKF3"/>
<feature type="transmembrane region" description="Helical" evidence="19">
    <location>
        <begin position="251"/>
        <end position="273"/>
    </location>
</feature>
<dbReference type="GO" id="GO:0005634">
    <property type="term" value="C:nucleus"/>
    <property type="evidence" value="ECO:0007669"/>
    <property type="project" value="UniProtKB-SubCell"/>
</dbReference>
<evidence type="ECO:0000313" key="23">
    <source>
        <dbReference type="EMBL" id="VDN89963.1"/>
    </source>
</evidence>
<dbReference type="PROSITE" id="PS51804">
    <property type="entry name" value="ZF_C2HC_LYAR"/>
    <property type="match status" value="1"/>
</dbReference>
<organism evidence="25">
    <name type="scientific">Brugia pahangi</name>
    <name type="common">Filarial nematode worm</name>
    <dbReference type="NCBI Taxonomy" id="6280"/>
    <lineage>
        <taxon>Eukaryota</taxon>
        <taxon>Metazoa</taxon>
        <taxon>Ecdysozoa</taxon>
        <taxon>Nematoda</taxon>
        <taxon>Chromadorea</taxon>
        <taxon>Rhabditida</taxon>
        <taxon>Spirurina</taxon>
        <taxon>Spiruromorpha</taxon>
        <taxon>Filarioidea</taxon>
        <taxon>Onchocercidae</taxon>
        <taxon>Brugia</taxon>
    </lineage>
</organism>
<evidence type="ECO:0000256" key="14">
    <source>
        <dbReference type="ARBA" id="ARBA00023136"/>
    </source>
</evidence>
<feature type="transmembrane region" description="Helical" evidence="19">
    <location>
        <begin position="378"/>
        <end position="398"/>
    </location>
</feature>
<keyword evidence="15" id="KW-0539">Nucleus</keyword>
<keyword evidence="13" id="KW-0333">Golgi apparatus</keyword>
<dbReference type="GO" id="GO:1990904">
    <property type="term" value="C:ribonucleoprotein complex"/>
    <property type="evidence" value="ECO:0007669"/>
    <property type="project" value="UniProtKB-KW"/>
</dbReference>
<protein>
    <submittedName>
        <fullName evidence="25">Ribosomal_L16 domain-containing protein</fullName>
    </submittedName>
</protein>
<comment type="similarity">
    <text evidence="4">Belongs to the universal ribosomal protein uL16 family.</text>
</comment>
<dbReference type="GO" id="GO:0006506">
    <property type="term" value="P:GPI anchor biosynthetic process"/>
    <property type="evidence" value="ECO:0007669"/>
    <property type="project" value="UniProtKB-KW"/>
</dbReference>
<evidence type="ECO:0000259" key="22">
    <source>
        <dbReference type="Pfam" id="PF25879"/>
    </source>
</evidence>
<evidence type="ECO:0000256" key="4">
    <source>
        <dbReference type="ARBA" id="ARBA00008931"/>
    </source>
</evidence>
<name>A0A0N4TKF3_BRUPA</name>
<dbReference type="FunFam" id="3.30.1490.490:FF:000001">
    <property type="entry name" value="cell growth-regulating nucleolar protein-like"/>
    <property type="match status" value="1"/>
</dbReference>